<dbReference type="AlphaFoldDB" id="A0ABD4TN53"/>
<evidence type="ECO:0000313" key="1">
    <source>
        <dbReference type="EMBL" id="MCQ4613782.1"/>
    </source>
</evidence>
<dbReference type="Proteomes" id="UP001205080">
    <property type="component" value="Unassembled WGS sequence"/>
</dbReference>
<evidence type="ECO:0008006" key="3">
    <source>
        <dbReference type="Google" id="ProtNLM"/>
    </source>
</evidence>
<proteinExistence type="predicted"/>
<dbReference type="EMBL" id="JAGPYW010000002">
    <property type="protein sequence ID" value="MCQ4613782.1"/>
    <property type="molecule type" value="Genomic_DNA"/>
</dbReference>
<gene>
    <name evidence="1" type="ORF">KBX22_03370</name>
</gene>
<name>A0ABD4TN53_9CORY</name>
<organism evidence="1 2">
    <name type="scientific">Corynebacterium pseudogenitalium</name>
    <dbReference type="NCBI Taxonomy" id="38303"/>
    <lineage>
        <taxon>Bacteria</taxon>
        <taxon>Bacillati</taxon>
        <taxon>Actinomycetota</taxon>
        <taxon>Actinomycetes</taxon>
        <taxon>Mycobacteriales</taxon>
        <taxon>Corynebacteriaceae</taxon>
        <taxon>Corynebacterium</taxon>
    </lineage>
</organism>
<protein>
    <recommendedName>
        <fullName evidence="3">Transposase DDE domain-containing protein</fullName>
    </recommendedName>
</protein>
<accession>A0ABD4TN53</accession>
<reference evidence="1 2" key="1">
    <citation type="submission" date="2021-04" db="EMBL/GenBank/DDBJ databases">
        <title>Corynebacterium genitalium sp. nov. and Corynebacterium genitalium sp. nov., two new species of the genus Corynebacterium.</title>
        <authorList>
            <person name="Jaen-Luchoro D."/>
            <person name="Pinyeiro-Iglesias B."/>
            <person name="Al-Shaer S."/>
            <person name="Karlsson R."/>
            <person name="Gonzales-Siles L."/>
            <person name="Cardew S."/>
            <person name="Jensie-Markopolous S."/>
            <person name="Ohlen M."/>
            <person name="Inganas E."/>
            <person name="Moore E.R.B."/>
        </authorList>
    </citation>
    <scope>NUCLEOTIDE SEQUENCE [LARGE SCALE GENOMIC DNA]</scope>
    <source>
        <strain evidence="1 2">CCUG 55013</strain>
    </source>
</reference>
<sequence length="305" mass="34297">MSGIKAFSDLVNPHAEYKETKNREVHLHRFEFHKRFELPHKGTTNVGVECRMCPVRANGTSLACPLVPRSQEGSTAKVQIPLAVKEVLSKEHAPKVCRQTSVSINNTAADGAKLRQDGPVYKTPEWEEVYGQRNTIESRNDKLKNARGVGIGDQTNRLMRGWAGQLLASAVSCVAVNVLLLASDCEWFEHEPGEPKRHTTRYIQDRAAARIRWPARSRMRCQWPHNPSDCKVFAEESLSIQKSCSKTLKPWNWLQKTDSAAYFIGKATKFRAKGAFTKPPDQLYQVRGYTPVTPGSASGYTTHDY</sequence>
<dbReference type="RefSeq" id="WP_256000448.1">
    <property type="nucleotide sequence ID" value="NZ_JAGPYW010000002.1"/>
</dbReference>
<comment type="caution">
    <text evidence="1">The sequence shown here is derived from an EMBL/GenBank/DDBJ whole genome shotgun (WGS) entry which is preliminary data.</text>
</comment>
<evidence type="ECO:0000313" key="2">
    <source>
        <dbReference type="Proteomes" id="UP001205080"/>
    </source>
</evidence>